<accession>A0ABR4FK94</accession>
<name>A0ABR4FK94_9EURO</name>
<gene>
    <name evidence="2" type="ORF">BJX66DRAFT_318066</name>
</gene>
<evidence type="ECO:0008006" key="4">
    <source>
        <dbReference type="Google" id="ProtNLM"/>
    </source>
</evidence>
<evidence type="ECO:0000313" key="2">
    <source>
        <dbReference type="EMBL" id="KAL2783686.1"/>
    </source>
</evidence>
<proteinExistence type="predicted"/>
<evidence type="ECO:0000256" key="1">
    <source>
        <dbReference type="SAM" id="SignalP"/>
    </source>
</evidence>
<organism evidence="2 3">
    <name type="scientific">Aspergillus keveii</name>
    <dbReference type="NCBI Taxonomy" id="714993"/>
    <lineage>
        <taxon>Eukaryota</taxon>
        <taxon>Fungi</taxon>
        <taxon>Dikarya</taxon>
        <taxon>Ascomycota</taxon>
        <taxon>Pezizomycotina</taxon>
        <taxon>Eurotiomycetes</taxon>
        <taxon>Eurotiomycetidae</taxon>
        <taxon>Eurotiales</taxon>
        <taxon>Aspergillaceae</taxon>
        <taxon>Aspergillus</taxon>
        <taxon>Aspergillus subgen. Nidulantes</taxon>
    </lineage>
</organism>
<reference evidence="2 3" key="1">
    <citation type="submission" date="2024-07" db="EMBL/GenBank/DDBJ databases">
        <title>Section-level genome sequencing and comparative genomics of Aspergillus sections Usti and Cavernicolus.</title>
        <authorList>
            <consortium name="Lawrence Berkeley National Laboratory"/>
            <person name="Nybo J.L."/>
            <person name="Vesth T.C."/>
            <person name="Theobald S."/>
            <person name="Frisvad J.C."/>
            <person name="Larsen T.O."/>
            <person name="Kjaerboelling I."/>
            <person name="Rothschild-Mancinelli K."/>
            <person name="Lyhne E.K."/>
            <person name="Kogle M.E."/>
            <person name="Barry K."/>
            <person name="Clum A."/>
            <person name="Na H."/>
            <person name="Ledsgaard L."/>
            <person name="Lin J."/>
            <person name="Lipzen A."/>
            <person name="Kuo A."/>
            <person name="Riley R."/>
            <person name="Mondo S."/>
            <person name="Labutti K."/>
            <person name="Haridas S."/>
            <person name="Pangalinan J."/>
            <person name="Salamov A.A."/>
            <person name="Simmons B.A."/>
            <person name="Magnuson J.K."/>
            <person name="Chen J."/>
            <person name="Drula E."/>
            <person name="Henrissat B."/>
            <person name="Wiebenga A."/>
            <person name="Lubbers R.J."/>
            <person name="Gomes A.C."/>
            <person name="Makela M.R."/>
            <person name="Stajich J."/>
            <person name="Grigoriev I.V."/>
            <person name="Mortensen U.H."/>
            <person name="De Vries R.P."/>
            <person name="Baker S.E."/>
            <person name="Andersen M.R."/>
        </authorList>
    </citation>
    <scope>NUCLEOTIDE SEQUENCE [LARGE SCALE GENOMIC DNA]</scope>
    <source>
        <strain evidence="2 3">CBS 209.92</strain>
    </source>
</reference>
<feature type="chain" id="PRO_5046540243" description="Secreted protein" evidence="1">
    <location>
        <begin position="19"/>
        <end position="161"/>
    </location>
</feature>
<sequence>MMIRKPFVLAGLAAPALGSPVTTLETPMNTLPETGSSPDLAARDNGVWLDLYSDGSCKSGWSPQPTSGWLWAGQCKKIDSGTYGARLGNNHNGWPWCKLKFWEKPDCHGHATATYVKNSEIHKKGGFYGDYQCIAAANKDGQFYLTGGAASVELICDRWYY</sequence>
<protein>
    <recommendedName>
        <fullName evidence="4">Secreted protein</fullName>
    </recommendedName>
</protein>
<feature type="signal peptide" evidence="1">
    <location>
        <begin position="1"/>
        <end position="18"/>
    </location>
</feature>
<keyword evidence="1" id="KW-0732">Signal</keyword>
<dbReference type="Proteomes" id="UP001610563">
    <property type="component" value="Unassembled WGS sequence"/>
</dbReference>
<dbReference type="EMBL" id="JBFTWV010000218">
    <property type="protein sequence ID" value="KAL2783686.1"/>
    <property type="molecule type" value="Genomic_DNA"/>
</dbReference>
<evidence type="ECO:0000313" key="3">
    <source>
        <dbReference type="Proteomes" id="UP001610563"/>
    </source>
</evidence>
<comment type="caution">
    <text evidence="2">The sequence shown here is derived from an EMBL/GenBank/DDBJ whole genome shotgun (WGS) entry which is preliminary data.</text>
</comment>
<keyword evidence="3" id="KW-1185">Reference proteome</keyword>